<dbReference type="PaxDb" id="667014-Thein_2108"/>
<organism evidence="10 11">
    <name type="scientific">Thermodesulfatator indicus (strain DSM 15286 / JCM 11887 / CIR29812)</name>
    <dbReference type="NCBI Taxonomy" id="667014"/>
    <lineage>
        <taxon>Bacteria</taxon>
        <taxon>Pseudomonadati</taxon>
        <taxon>Thermodesulfobacteriota</taxon>
        <taxon>Thermodesulfobacteria</taxon>
        <taxon>Thermodesulfobacteriales</taxon>
        <taxon>Thermodesulfatatoraceae</taxon>
        <taxon>Thermodesulfatator</taxon>
    </lineage>
</organism>
<dbReference type="eggNOG" id="COG2414">
    <property type="taxonomic scope" value="Bacteria"/>
</dbReference>
<dbReference type="PANTHER" id="PTHR30038:SF8">
    <property type="entry name" value="ALDEHYDE FERREDOXIN OXIDOREDUCTASE"/>
    <property type="match status" value="1"/>
</dbReference>
<dbReference type="InParanoid" id="F8ADE1"/>
<feature type="domain" description="Aldehyde ferredoxin oxidoreductase N-terminal" evidence="9">
    <location>
        <begin position="9"/>
        <end position="208"/>
    </location>
</feature>
<keyword evidence="3" id="KW-0004">4Fe-4S</keyword>
<keyword evidence="7" id="KW-0411">Iron-sulfur</keyword>
<dbReference type="InterPro" id="IPR036021">
    <property type="entry name" value="Tungsten_al_ferr_oxy-like_C"/>
</dbReference>
<reference evidence="10 11" key="2">
    <citation type="journal article" date="2012" name="Stand. Genomic Sci.">
        <title>Complete genome sequence of the thermophilic sulfate-reducing ocean bacterium Thermodesulfatator indicus type strain (CIR29812(T)).</title>
        <authorList>
            <person name="Anderson I."/>
            <person name="Saunders E."/>
            <person name="Lapidus A."/>
            <person name="Nolan M."/>
            <person name="Lucas S."/>
            <person name="Tice H."/>
            <person name="Del Rio T.G."/>
            <person name="Cheng J.F."/>
            <person name="Han C."/>
            <person name="Tapia R."/>
            <person name="Goodwin L.A."/>
            <person name="Pitluck S."/>
            <person name="Liolios K."/>
            <person name="Mavromatis K."/>
            <person name="Pagani I."/>
            <person name="Ivanova N."/>
            <person name="Mikhailova N."/>
            <person name="Pati A."/>
            <person name="Chen A."/>
            <person name="Palaniappan K."/>
            <person name="Land M."/>
            <person name="Hauser L."/>
            <person name="Jeffries C.D."/>
            <person name="Chang Y.J."/>
            <person name="Brambilla E.M."/>
            <person name="Rohde M."/>
            <person name="Spring S."/>
            <person name="Goker M."/>
            <person name="Detter J.C."/>
            <person name="Woyke T."/>
            <person name="Bristow J."/>
            <person name="Eisen J.A."/>
            <person name="Markowitz V."/>
            <person name="Hugenholtz P."/>
            <person name="Kyrpides N.C."/>
            <person name="Klenk H.P."/>
        </authorList>
    </citation>
    <scope>NUCLEOTIDE SEQUENCE [LARGE SCALE GENOMIC DNA]</scope>
    <source>
        <strain evidence="11">DSM 15286 / JCM 11887 / CIR29812</strain>
    </source>
</reference>
<dbReference type="InterPro" id="IPR013984">
    <property type="entry name" value="Ald_Fedxn_OxRdtase_dom2"/>
</dbReference>
<dbReference type="KEGG" id="tid:Thein_2108"/>
<keyword evidence="5 10" id="KW-0560">Oxidoreductase</keyword>
<sequence length="588" mass="65482">MLKNDPLKRVLYIDLSSKKFWIEEREDLFAQNIGGTGVASALLEEECPKDIDPQDPKNPIIFAVGPSTSLFPIVSKTVSMFLSPHNRLLGESHAGGRSAVALRLAGYGAVVIRGQSNLPVYLVIDSSGVKFRDARGLWGLSVSDTGRFIREREKGSGLRSILRIGRAGETGVTYSCVVTETYRHFGRLGLGALFGYKKLKAILIEGERRIIPVADSKLYRETYDDILARLRENPSLKKYYELGTAVNIIPLNKLGALPTRNLKYTRFEKAKDISGETFAEKFLGRRLACAHCPMACIHIAALRIPYKDTPFFYKTVFVSYDYEPIYATGSMIGVGSPEGVLLLLDEIENHGLDVISTGVVLAWATEAFEKSLITEKHTLGLKPSFGDVETYLKMLAHLANQSNEFYAALARGVDYASKKYGGDDFALAFGGNEMSGYHTGYGIHVTHLTGSRHSHLDSAGYSYDQKTKSEELDIHKLVEKLFQEEAYRQILSSAVCCFFGRSVFDFETLAKMFSLSGFNYTADDLKKLGQEILARKYRFKKARNFAPSKLRIPKRIFETVSPHGELDENTLKTAVKLYEELLEKGGGV</sequence>
<dbReference type="EC" id="1.2.7.5" evidence="10"/>
<dbReference type="InterPro" id="IPR001203">
    <property type="entry name" value="OxRdtase_Ald_Fedxn_C"/>
</dbReference>
<dbReference type="InterPro" id="IPR013985">
    <property type="entry name" value="Ald_Fedxn_OxRdtase_dom3"/>
</dbReference>
<dbReference type="GO" id="GO:0046872">
    <property type="term" value="F:metal ion binding"/>
    <property type="evidence" value="ECO:0007669"/>
    <property type="project" value="UniProtKB-KW"/>
</dbReference>
<dbReference type="Gene3D" id="3.60.9.10">
    <property type="entry name" value="Aldehyde ferredoxin oxidoreductase, N-terminal domain"/>
    <property type="match status" value="1"/>
</dbReference>
<dbReference type="Gene3D" id="1.10.569.10">
    <property type="entry name" value="Aldehyde Ferredoxin Oxidoreductase Protein, subunit A, domain 2"/>
    <property type="match status" value="1"/>
</dbReference>
<evidence type="ECO:0000256" key="8">
    <source>
        <dbReference type="ARBA" id="ARBA00049934"/>
    </source>
</evidence>
<evidence type="ECO:0000256" key="5">
    <source>
        <dbReference type="ARBA" id="ARBA00023002"/>
    </source>
</evidence>
<dbReference type="InterPro" id="IPR013983">
    <property type="entry name" value="Ald_Fedxn_OxRdtase_N"/>
</dbReference>
<evidence type="ECO:0000256" key="4">
    <source>
        <dbReference type="ARBA" id="ARBA00022723"/>
    </source>
</evidence>
<dbReference type="Pfam" id="PF01314">
    <property type="entry name" value="AFOR_C"/>
    <property type="match status" value="1"/>
</dbReference>
<gene>
    <name evidence="10" type="ordered locus">Thein_2108</name>
</gene>
<dbReference type="STRING" id="667014.Thein_2108"/>
<dbReference type="EMBL" id="CP002683">
    <property type="protein sequence ID" value="AEH45956.1"/>
    <property type="molecule type" value="Genomic_DNA"/>
</dbReference>
<keyword evidence="11" id="KW-1185">Reference proteome</keyword>
<dbReference type="SUPFAM" id="SSF56228">
    <property type="entry name" value="Aldehyde ferredoxin oxidoreductase, N-terminal domain"/>
    <property type="match status" value="1"/>
</dbReference>
<dbReference type="GO" id="GO:0051539">
    <property type="term" value="F:4 iron, 4 sulfur cluster binding"/>
    <property type="evidence" value="ECO:0007669"/>
    <property type="project" value="UniProtKB-KW"/>
</dbReference>
<dbReference type="HOGENOM" id="CLU_020364_1_0_0"/>
<name>F8ADE1_THEID</name>
<dbReference type="Proteomes" id="UP000006793">
    <property type="component" value="Chromosome"/>
</dbReference>
<dbReference type="InterPro" id="IPR036503">
    <property type="entry name" value="Ald_Fedxn_OxRdtase_N_sf"/>
</dbReference>
<comment type="similarity">
    <text evidence="2">Belongs to the AOR/FOR family.</text>
</comment>
<dbReference type="PATRIC" id="fig|667014.3.peg.2167"/>
<dbReference type="Gene3D" id="1.10.599.10">
    <property type="entry name" value="Aldehyde Ferredoxin Oxidoreductase Protein, subunit A, domain 3"/>
    <property type="match status" value="1"/>
</dbReference>
<dbReference type="OrthoDB" id="9763894at2"/>
<proteinExistence type="inferred from homology"/>
<dbReference type="SUPFAM" id="SSF48310">
    <property type="entry name" value="Aldehyde ferredoxin oxidoreductase, C-terminal domains"/>
    <property type="match status" value="1"/>
</dbReference>
<reference evidence="11" key="1">
    <citation type="submission" date="2011-04" db="EMBL/GenBank/DDBJ databases">
        <title>The complete genome of Thermodesulfatator indicus DSM 15286.</title>
        <authorList>
            <person name="Lucas S."/>
            <person name="Copeland A."/>
            <person name="Lapidus A."/>
            <person name="Bruce D."/>
            <person name="Goodwin L."/>
            <person name="Pitluck S."/>
            <person name="Peters L."/>
            <person name="Kyrpides N."/>
            <person name="Mavromatis K."/>
            <person name="Pagani I."/>
            <person name="Ivanova N."/>
            <person name="Saunders L."/>
            <person name="Detter J.C."/>
            <person name="Tapia R."/>
            <person name="Han C."/>
            <person name="Land M."/>
            <person name="Hauser L."/>
            <person name="Markowitz V."/>
            <person name="Cheng J.-F."/>
            <person name="Hugenholtz P."/>
            <person name="Woyke T."/>
            <person name="Wu D."/>
            <person name="Spring S."/>
            <person name="Schroeder M."/>
            <person name="Brambilla E."/>
            <person name="Klenk H.-P."/>
            <person name="Eisen J.A."/>
        </authorList>
    </citation>
    <scope>NUCLEOTIDE SEQUENCE [LARGE SCALE GENOMIC DNA]</scope>
    <source>
        <strain evidence="11">DSM 15286 / JCM 11887 / CIR29812</strain>
    </source>
</reference>
<keyword evidence="6" id="KW-0408">Iron</keyword>
<evidence type="ECO:0000313" key="10">
    <source>
        <dbReference type="EMBL" id="AEH45956.1"/>
    </source>
</evidence>
<dbReference type="PANTHER" id="PTHR30038">
    <property type="entry name" value="ALDEHYDE FERREDOXIN OXIDOREDUCTASE"/>
    <property type="match status" value="1"/>
</dbReference>
<keyword evidence="4" id="KW-0479">Metal-binding</keyword>
<protein>
    <submittedName>
        <fullName evidence="10">Aldehyde ferredoxin oxidoreductase</fullName>
        <ecNumber evidence="10">1.2.7.5</ecNumber>
    </submittedName>
</protein>
<evidence type="ECO:0000256" key="6">
    <source>
        <dbReference type="ARBA" id="ARBA00023004"/>
    </source>
</evidence>
<evidence type="ECO:0000259" key="9">
    <source>
        <dbReference type="SMART" id="SM00790"/>
    </source>
</evidence>
<dbReference type="GO" id="GO:0009055">
    <property type="term" value="F:electron transfer activity"/>
    <property type="evidence" value="ECO:0007669"/>
    <property type="project" value="InterPro"/>
</dbReference>
<dbReference type="Pfam" id="PF02730">
    <property type="entry name" value="AFOR_N"/>
    <property type="match status" value="1"/>
</dbReference>
<dbReference type="InterPro" id="IPR051919">
    <property type="entry name" value="W-dependent_AOR"/>
</dbReference>
<dbReference type="SMART" id="SM00790">
    <property type="entry name" value="AFOR_N"/>
    <property type="match status" value="1"/>
</dbReference>
<evidence type="ECO:0000256" key="3">
    <source>
        <dbReference type="ARBA" id="ARBA00022485"/>
    </source>
</evidence>
<evidence type="ECO:0000256" key="1">
    <source>
        <dbReference type="ARBA" id="ARBA00001966"/>
    </source>
</evidence>
<comment type="cofactor">
    <cofactor evidence="8">
        <name>tungstopterin</name>
        <dbReference type="ChEBI" id="CHEBI:30402"/>
    </cofactor>
</comment>
<evidence type="ECO:0000256" key="2">
    <source>
        <dbReference type="ARBA" id="ARBA00011032"/>
    </source>
</evidence>
<dbReference type="AlphaFoldDB" id="F8ADE1"/>
<accession>F8ADE1</accession>
<comment type="cofactor">
    <cofactor evidence="1">
        <name>[4Fe-4S] cluster</name>
        <dbReference type="ChEBI" id="CHEBI:49883"/>
    </cofactor>
</comment>
<dbReference type="GO" id="GO:0033726">
    <property type="term" value="F:aldehyde ferredoxin oxidoreductase activity"/>
    <property type="evidence" value="ECO:0007669"/>
    <property type="project" value="UniProtKB-EC"/>
</dbReference>
<evidence type="ECO:0000313" key="11">
    <source>
        <dbReference type="Proteomes" id="UP000006793"/>
    </source>
</evidence>
<evidence type="ECO:0000256" key="7">
    <source>
        <dbReference type="ARBA" id="ARBA00023014"/>
    </source>
</evidence>
<dbReference type="RefSeq" id="WP_013908695.1">
    <property type="nucleotide sequence ID" value="NC_015681.1"/>
</dbReference>